<evidence type="ECO:0000256" key="12">
    <source>
        <dbReference type="ARBA" id="ARBA00023136"/>
    </source>
</evidence>
<keyword evidence="4 13" id="KW-0597">Phosphoprotein</keyword>
<dbReference type="GO" id="GO:0000155">
    <property type="term" value="F:phosphorelay sensor kinase activity"/>
    <property type="evidence" value="ECO:0007669"/>
    <property type="project" value="InterPro"/>
</dbReference>
<dbReference type="GO" id="GO:0006355">
    <property type="term" value="P:regulation of DNA-templated transcription"/>
    <property type="evidence" value="ECO:0007669"/>
    <property type="project" value="InterPro"/>
</dbReference>
<dbReference type="InterPro" id="IPR011006">
    <property type="entry name" value="CheY-like_superfamily"/>
</dbReference>
<dbReference type="PANTHER" id="PTHR43065:SF46">
    <property type="entry name" value="C4-DICARBOXYLATE TRANSPORT SENSOR PROTEIN DCTB"/>
    <property type="match status" value="1"/>
</dbReference>
<dbReference type="NCBIfam" id="TIGR00229">
    <property type="entry name" value="sensory_box"/>
    <property type="match status" value="1"/>
</dbReference>
<keyword evidence="6 14" id="KW-0812">Transmembrane</keyword>
<accession>A0A2Z2P368</accession>
<dbReference type="GO" id="GO:0005524">
    <property type="term" value="F:ATP binding"/>
    <property type="evidence" value="ECO:0007669"/>
    <property type="project" value="UniProtKB-KW"/>
</dbReference>
<evidence type="ECO:0000256" key="8">
    <source>
        <dbReference type="ARBA" id="ARBA00022777"/>
    </source>
</evidence>
<feature type="transmembrane region" description="Helical" evidence="14">
    <location>
        <begin position="12"/>
        <end position="31"/>
    </location>
</feature>
<dbReference type="Pfam" id="PF03924">
    <property type="entry name" value="CHASE"/>
    <property type="match status" value="1"/>
</dbReference>
<evidence type="ECO:0000259" key="16">
    <source>
        <dbReference type="PROSITE" id="PS50110"/>
    </source>
</evidence>
<keyword evidence="7" id="KW-0547">Nucleotide-binding</keyword>
<evidence type="ECO:0000256" key="9">
    <source>
        <dbReference type="ARBA" id="ARBA00022840"/>
    </source>
</evidence>
<evidence type="ECO:0000256" key="3">
    <source>
        <dbReference type="ARBA" id="ARBA00012438"/>
    </source>
</evidence>
<dbReference type="PROSITE" id="PS50112">
    <property type="entry name" value="PAS"/>
    <property type="match status" value="1"/>
</dbReference>
<dbReference type="PROSITE" id="PS50839">
    <property type="entry name" value="CHASE"/>
    <property type="match status" value="1"/>
</dbReference>
<proteinExistence type="predicted"/>
<dbReference type="KEGG" id="gai:IMCC3135_33840"/>
<dbReference type="InterPro" id="IPR004358">
    <property type="entry name" value="Sig_transdc_His_kin-like_C"/>
</dbReference>
<dbReference type="SMART" id="SM01079">
    <property type="entry name" value="CHASE"/>
    <property type="match status" value="1"/>
</dbReference>
<dbReference type="InterPro" id="IPR042240">
    <property type="entry name" value="CHASE_sf"/>
</dbReference>
<name>A0A2Z2P368_9GAMM</name>
<dbReference type="AlphaFoldDB" id="A0A2Z2P368"/>
<dbReference type="Pfam" id="PF02518">
    <property type="entry name" value="HATPase_c"/>
    <property type="match status" value="1"/>
</dbReference>
<dbReference type="PROSITE" id="PS50109">
    <property type="entry name" value="HIS_KIN"/>
    <property type="match status" value="1"/>
</dbReference>
<dbReference type="InterPro" id="IPR006189">
    <property type="entry name" value="CHASE_dom"/>
</dbReference>
<reference evidence="19 20" key="1">
    <citation type="submission" date="2016-12" db="EMBL/GenBank/DDBJ databases">
        <authorList>
            <person name="Song W.-J."/>
            <person name="Kurnit D.M."/>
        </authorList>
    </citation>
    <scope>NUCLEOTIDE SEQUENCE [LARGE SCALE GENOMIC DNA]</scope>
    <source>
        <strain evidence="19 20">IMCC3135</strain>
    </source>
</reference>
<keyword evidence="20" id="KW-1185">Reference proteome</keyword>
<feature type="domain" description="Histidine kinase" evidence="15">
    <location>
        <begin position="428"/>
        <end position="651"/>
    </location>
</feature>
<dbReference type="Gene3D" id="3.30.565.10">
    <property type="entry name" value="Histidine kinase-like ATPase, C-terminal domain"/>
    <property type="match status" value="1"/>
</dbReference>
<dbReference type="InterPro" id="IPR036097">
    <property type="entry name" value="HisK_dim/P_sf"/>
</dbReference>
<dbReference type="EMBL" id="CP018632">
    <property type="protein sequence ID" value="ASJ76808.1"/>
    <property type="molecule type" value="Genomic_DNA"/>
</dbReference>
<evidence type="ECO:0000256" key="11">
    <source>
        <dbReference type="ARBA" id="ARBA00023012"/>
    </source>
</evidence>
<evidence type="ECO:0000256" key="6">
    <source>
        <dbReference type="ARBA" id="ARBA00022692"/>
    </source>
</evidence>
<protein>
    <recommendedName>
        <fullName evidence="3">histidine kinase</fullName>
        <ecNumber evidence="3">2.7.13.3</ecNumber>
    </recommendedName>
</protein>
<comment type="subcellular location">
    <subcellularLocation>
        <location evidence="2">Membrane</location>
    </subcellularLocation>
</comment>
<keyword evidence="10 14" id="KW-1133">Transmembrane helix</keyword>
<feature type="domain" description="CHASE" evidence="18">
    <location>
        <begin position="110"/>
        <end position="244"/>
    </location>
</feature>
<keyword evidence="9" id="KW-0067">ATP-binding</keyword>
<evidence type="ECO:0000259" key="18">
    <source>
        <dbReference type="PROSITE" id="PS50839"/>
    </source>
</evidence>
<keyword evidence="11" id="KW-0902">Two-component regulatory system</keyword>
<dbReference type="Proteomes" id="UP000250079">
    <property type="component" value="Chromosome"/>
</dbReference>
<dbReference type="SMART" id="SM00388">
    <property type="entry name" value="HisKA"/>
    <property type="match status" value="1"/>
</dbReference>
<dbReference type="Gene3D" id="1.10.287.130">
    <property type="match status" value="1"/>
</dbReference>
<keyword evidence="5" id="KW-0808">Transferase</keyword>
<dbReference type="InterPro" id="IPR036890">
    <property type="entry name" value="HATPase_C_sf"/>
</dbReference>
<dbReference type="SUPFAM" id="SSF52172">
    <property type="entry name" value="CheY-like"/>
    <property type="match status" value="1"/>
</dbReference>
<evidence type="ECO:0000259" key="15">
    <source>
        <dbReference type="PROSITE" id="PS50109"/>
    </source>
</evidence>
<dbReference type="InterPro" id="IPR000014">
    <property type="entry name" value="PAS"/>
</dbReference>
<dbReference type="Gene3D" id="3.40.50.2300">
    <property type="match status" value="1"/>
</dbReference>
<dbReference type="PROSITE" id="PS50110">
    <property type="entry name" value="RESPONSE_REGULATORY"/>
    <property type="match status" value="1"/>
</dbReference>
<dbReference type="InterPro" id="IPR003661">
    <property type="entry name" value="HisK_dim/P_dom"/>
</dbReference>
<sequence>MNSNTVRYRQNFISTAVFVLGLLLVLVFGVVSSKRDEERILLETRITAEQVKIRLESCIDSRAKQVTALASIPWETRQNVINTWAKSASILLPIYSGVHAFNYMDPDGFIRVVYPLDGNKPALNANLHKHTNASVRRALAAAESSSQLTRTDIVSLLQSGKGFALYKRILSPTGQLLGFANGVFRVHDLMDTCLSEQPLRNQFVLGVFDNDELIYSQPQSNMLLQSPYLVNLPIEIVGRPWQLSFAPLESYLYATNSVVDEVGIGLGILTALLLAIASRTLLRQQSYLTEKEEKYRLLVENQTDMVVKVNLDGDFLYVSPSYCKTFGKPESELLNHQFLPLVHEDDRELTQKSLESLKYHPHTSYHRQRAMTKDGWRWLAWSNTAVLDSMGQMEAITAVGRDITEIRSLEENIAHSQKMKALGEMAGGITHDFNNMLQVIIGNVECLLLDDTHSKVTKRTLEQICDVIVRAMNLTEKLSTLSRQEKTRKEVFDMNRLVEELVVLLERTLPASVCLSSLLPEQPLHIVADRAQIEQVLLNIFFNARDAIDSNGNISINTSREMVDRNFLKQMHDVDPGEYCVIKIVDDGCGIEPKILPRIFDPFYTTKASGSGTGLGLANCYSIVKQCRGMILVDSSPGSGSSFSVFLPMSQAEGEPHREPQLLVQTPDKIRNKLVLVADDNVEILKLTRLCLQSLGFETLGAESGRQALELFHLHRHEISLIVLDFVMPEMGGQEVVEQVRLVDSEVKILFVSGYIPEEVSGSLKEPVIRKPYKRTEFLETIEQLLNS</sequence>
<dbReference type="SUPFAM" id="SSF55874">
    <property type="entry name" value="ATPase domain of HSP90 chaperone/DNA topoisomerase II/histidine kinase"/>
    <property type="match status" value="1"/>
</dbReference>
<evidence type="ECO:0000313" key="20">
    <source>
        <dbReference type="Proteomes" id="UP000250079"/>
    </source>
</evidence>
<dbReference type="SUPFAM" id="SSF47384">
    <property type="entry name" value="Homodimeric domain of signal transducing histidine kinase"/>
    <property type="match status" value="1"/>
</dbReference>
<evidence type="ECO:0000256" key="13">
    <source>
        <dbReference type="PROSITE-ProRule" id="PRU00169"/>
    </source>
</evidence>
<dbReference type="SMART" id="SM00448">
    <property type="entry name" value="REC"/>
    <property type="match status" value="1"/>
</dbReference>
<dbReference type="RefSeq" id="WP_088921531.1">
    <property type="nucleotide sequence ID" value="NZ_CP018632.1"/>
</dbReference>
<dbReference type="EC" id="2.7.13.3" evidence="3"/>
<feature type="modified residue" description="4-aspartylphosphate" evidence="13">
    <location>
        <position position="725"/>
    </location>
</feature>
<comment type="catalytic activity">
    <reaction evidence="1">
        <text>ATP + protein L-histidine = ADP + protein N-phospho-L-histidine.</text>
        <dbReference type="EC" id="2.7.13.3"/>
    </reaction>
</comment>
<feature type="domain" description="PAS" evidence="17">
    <location>
        <begin position="291"/>
        <end position="355"/>
    </location>
</feature>
<dbReference type="PRINTS" id="PR00344">
    <property type="entry name" value="BCTRLSENSOR"/>
</dbReference>
<dbReference type="Gene3D" id="3.30.450.20">
    <property type="entry name" value="PAS domain"/>
    <property type="match status" value="1"/>
</dbReference>
<evidence type="ECO:0000256" key="2">
    <source>
        <dbReference type="ARBA" id="ARBA00004370"/>
    </source>
</evidence>
<feature type="domain" description="Response regulatory" evidence="16">
    <location>
        <begin position="674"/>
        <end position="786"/>
    </location>
</feature>
<dbReference type="CDD" id="cd00130">
    <property type="entry name" value="PAS"/>
    <property type="match status" value="1"/>
</dbReference>
<evidence type="ECO:0000256" key="4">
    <source>
        <dbReference type="ARBA" id="ARBA00022553"/>
    </source>
</evidence>
<dbReference type="SMART" id="SM00091">
    <property type="entry name" value="PAS"/>
    <property type="match status" value="1"/>
</dbReference>
<evidence type="ECO:0000256" key="7">
    <source>
        <dbReference type="ARBA" id="ARBA00022741"/>
    </source>
</evidence>
<dbReference type="Gene3D" id="3.30.450.350">
    <property type="entry name" value="CHASE domain"/>
    <property type="match status" value="1"/>
</dbReference>
<dbReference type="SMART" id="SM00387">
    <property type="entry name" value="HATPase_c"/>
    <property type="match status" value="1"/>
</dbReference>
<dbReference type="SUPFAM" id="SSF55785">
    <property type="entry name" value="PYP-like sensor domain (PAS domain)"/>
    <property type="match status" value="1"/>
</dbReference>
<evidence type="ECO:0000256" key="5">
    <source>
        <dbReference type="ARBA" id="ARBA00022679"/>
    </source>
</evidence>
<evidence type="ECO:0000259" key="17">
    <source>
        <dbReference type="PROSITE" id="PS50112"/>
    </source>
</evidence>
<evidence type="ECO:0000256" key="10">
    <source>
        <dbReference type="ARBA" id="ARBA00022989"/>
    </source>
</evidence>
<dbReference type="GO" id="GO:0016020">
    <property type="term" value="C:membrane"/>
    <property type="evidence" value="ECO:0007669"/>
    <property type="project" value="UniProtKB-SubCell"/>
</dbReference>
<organism evidence="19 20">
    <name type="scientific">Granulosicoccus antarcticus IMCC3135</name>
    <dbReference type="NCBI Taxonomy" id="1192854"/>
    <lineage>
        <taxon>Bacteria</taxon>
        <taxon>Pseudomonadati</taxon>
        <taxon>Pseudomonadota</taxon>
        <taxon>Gammaproteobacteria</taxon>
        <taxon>Chromatiales</taxon>
        <taxon>Granulosicoccaceae</taxon>
        <taxon>Granulosicoccus</taxon>
    </lineage>
</organism>
<dbReference type="Pfam" id="PF00072">
    <property type="entry name" value="Response_reg"/>
    <property type="match status" value="1"/>
</dbReference>
<dbReference type="InterPro" id="IPR001789">
    <property type="entry name" value="Sig_transdc_resp-reg_receiver"/>
</dbReference>
<dbReference type="PANTHER" id="PTHR43065">
    <property type="entry name" value="SENSOR HISTIDINE KINASE"/>
    <property type="match status" value="1"/>
</dbReference>
<evidence type="ECO:0000256" key="1">
    <source>
        <dbReference type="ARBA" id="ARBA00000085"/>
    </source>
</evidence>
<dbReference type="CDD" id="cd00156">
    <property type="entry name" value="REC"/>
    <property type="match status" value="1"/>
</dbReference>
<keyword evidence="8" id="KW-0418">Kinase</keyword>
<evidence type="ECO:0000313" key="19">
    <source>
        <dbReference type="EMBL" id="ASJ76808.1"/>
    </source>
</evidence>
<evidence type="ECO:0000256" key="14">
    <source>
        <dbReference type="SAM" id="Phobius"/>
    </source>
</evidence>
<dbReference type="CDD" id="cd00082">
    <property type="entry name" value="HisKA"/>
    <property type="match status" value="1"/>
</dbReference>
<dbReference type="InterPro" id="IPR035965">
    <property type="entry name" value="PAS-like_dom_sf"/>
</dbReference>
<keyword evidence="12 14" id="KW-0472">Membrane</keyword>
<gene>
    <name evidence="19" type="ORF">IMCC3135_33840</name>
</gene>
<dbReference type="InterPro" id="IPR003594">
    <property type="entry name" value="HATPase_dom"/>
</dbReference>
<dbReference type="InterPro" id="IPR005467">
    <property type="entry name" value="His_kinase_dom"/>
</dbReference>
<dbReference type="InterPro" id="IPR013767">
    <property type="entry name" value="PAS_fold"/>
</dbReference>
<dbReference type="Pfam" id="PF00989">
    <property type="entry name" value="PAS"/>
    <property type="match status" value="1"/>
</dbReference>
<dbReference type="OrthoDB" id="1931120at2"/>